<gene>
    <name evidence="6" type="ORF">DM39_5489</name>
</gene>
<dbReference type="FunFam" id="3.40.190.290:FF:000012">
    <property type="entry name" value="Transcriptional regulator, LysR family"/>
    <property type="match status" value="1"/>
</dbReference>
<keyword evidence="3" id="KW-0238">DNA-binding</keyword>
<dbReference type="Pfam" id="PF00126">
    <property type="entry name" value="HTH_1"/>
    <property type="match status" value="1"/>
</dbReference>
<dbReference type="InterPro" id="IPR000847">
    <property type="entry name" value="LysR_HTH_N"/>
</dbReference>
<evidence type="ECO:0000256" key="2">
    <source>
        <dbReference type="ARBA" id="ARBA00023015"/>
    </source>
</evidence>
<dbReference type="Gene3D" id="3.40.190.290">
    <property type="match status" value="1"/>
</dbReference>
<dbReference type="PRINTS" id="PR00039">
    <property type="entry name" value="HTHLYSR"/>
</dbReference>
<dbReference type="InterPro" id="IPR036388">
    <property type="entry name" value="WH-like_DNA-bd_sf"/>
</dbReference>
<dbReference type="KEGG" id="bcen:DM39_5489"/>
<dbReference type="InterPro" id="IPR036390">
    <property type="entry name" value="WH_DNA-bd_sf"/>
</dbReference>
<dbReference type="AlphaFoldDB" id="A0AAN0S0B0"/>
<evidence type="ECO:0000256" key="4">
    <source>
        <dbReference type="ARBA" id="ARBA00023163"/>
    </source>
</evidence>
<dbReference type="Pfam" id="PF03466">
    <property type="entry name" value="LysR_substrate"/>
    <property type="match status" value="1"/>
</dbReference>
<sequence>MPRDNFADLLAFIAVARERSFTRAAARLGVSQSALSYTIRALETRLGVRLLTRTTRSVSPTEAGERLLRNLAPRFDEIEAELSAVAELRDKPAGTVRINATDYVIRTLLWPKLSPMLRDYPDLKVEFVTDYGLSDIVAERFDIGVRLGDQVAKDMIAVRISPDLKMAIVGAPAYFAQRARPVVPRDLVAHDCINLRLPTHGALYAWELAKDGETLQVRVDGQVTFNGTYEMLDAALDGYGLAYVPADLAAPHVAAGRLDSVLDDWCPTFPGHHLYYPSRRQSSRALALIVDALRERA</sequence>
<dbReference type="Gene3D" id="1.10.10.10">
    <property type="entry name" value="Winged helix-like DNA-binding domain superfamily/Winged helix DNA-binding domain"/>
    <property type="match status" value="1"/>
</dbReference>
<evidence type="ECO:0000313" key="6">
    <source>
        <dbReference type="EMBL" id="AIO37031.1"/>
    </source>
</evidence>
<dbReference type="SUPFAM" id="SSF46785">
    <property type="entry name" value="Winged helix' DNA-binding domain"/>
    <property type="match status" value="1"/>
</dbReference>
<dbReference type="GO" id="GO:0043565">
    <property type="term" value="F:sequence-specific DNA binding"/>
    <property type="evidence" value="ECO:0007669"/>
    <property type="project" value="TreeGrafter"/>
</dbReference>
<dbReference type="InterPro" id="IPR005119">
    <property type="entry name" value="LysR_subst-bd"/>
</dbReference>
<evidence type="ECO:0000259" key="5">
    <source>
        <dbReference type="PROSITE" id="PS50931"/>
    </source>
</evidence>
<evidence type="ECO:0000256" key="3">
    <source>
        <dbReference type="ARBA" id="ARBA00023125"/>
    </source>
</evidence>
<dbReference type="Proteomes" id="UP000029413">
    <property type="component" value="Chromosome 2"/>
</dbReference>
<protein>
    <submittedName>
        <fullName evidence="6">Bacterial regulatory helix-turn-helix, lysR family protein</fullName>
    </submittedName>
</protein>
<dbReference type="GO" id="GO:0003700">
    <property type="term" value="F:DNA-binding transcription factor activity"/>
    <property type="evidence" value="ECO:0007669"/>
    <property type="project" value="InterPro"/>
</dbReference>
<name>A0AAN0S0B0_9BURK</name>
<accession>A0AAN0S0B0</accession>
<dbReference type="PANTHER" id="PTHR30537:SF1">
    <property type="entry name" value="HTH-TYPE TRANSCRIPTIONAL REGULATOR PGRR"/>
    <property type="match status" value="1"/>
</dbReference>
<dbReference type="PANTHER" id="PTHR30537">
    <property type="entry name" value="HTH-TYPE TRANSCRIPTIONAL REGULATOR"/>
    <property type="match status" value="1"/>
</dbReference>
<feature type="domain" description="HTH lysR-type" evidence="5">
    <location>
        <begin position="4"/>
        <end position="61"/>
    </location>
</feature>
<dbReference type="EMBL" id="CP007784">
    <property type="protein sequence ID" value="AIO37031.1"/>
    <property type="molecule type" value="Genomic_DNA"/>
</dbReference>
<organism evidence="6 7">
    <name type="scientific">Burkholderia cenocepacia</name>
    <dbReference type="NCBI Taxonomy" id="95486"/>
    <lineage>
        <taxon>Bacteria</taxon>
        <taxon>Pseudomonadati</taxon>
        <taxon>Pseudomonadota</taxon>
        <taxon>Betaproteobacteria</taxon>
        <taxon>Burkholderiales</taxon>
        <taxon>Burkholderiaceae</taxon>
        <taxon>Burkholderia</taxon>
        <taxon>Burkholderia cepacia complex</taxon>
    </lineage>
</organism>
<dbReference type="CDD" id="cd08474">
    <property type="entry name" value="PBP2_CrgA_like_5"/>
    <property type="match status" value="1"/>
</dbReference>
<dbReference type="InterPro" id="IPR058163">
    <property type="entry name" value="LysR-type_TF_proteobact-type"/>
</dbReference>
<dbReference type="SUPFAM" id="SSF53850">
    <property type="entry name" value="Periplasmic binding protein-like II"/>
    <property type="match status" value="1"/>
</dbReference>
<keyword evidence="4" id="KW-0804">Transcription</keyword>
<keyword evidence="7" id="KW-1185">Reference proteome</keyword>
<dbReference type="FunFam" id="1.10.10.10:FF:000001">
    <property type="entry name" value="LysR family transcriptional regulator"/>
    <property type="match status" value="1"/>
</dbReference>
<evidence type="ECO:0000256" key="1">
    <source>
        <dbReference type="ARBA" id="ARBA00009437"/>
    </source>
</evidence>
<dbReference type="PROSITE" id="PS50931">
    <property type="entry name" value="HTH_LYSR"/>
    <property type="match status" value="1"/>
</dbReference>
<dbReference type="GO" id="GO:0006351">
    <property type="term" value="P:DNA-templated transcription"/>
    <property type="evidence" value="ECO:0007669"/>
    <property type="project" value="TreeGrafter"/>
</dbReference>
<keyword evidence="2" id="KW-0805">Transcription regulation</keyword>
<evidence type="ECO:0000313" key="7">
    <source>
        <dbReference type="Proteomes" id="UP000029413"/>
    </source>
</evidence>
<comment type="similarity">
    <text evidence="1">Belongs to the LysR transcriptional regulatory family.</text>
</comment>
<proteinExistence type="inferred from homology"/>
<reference evidence="6 7" key="1">
    <citation type="submission" date="2014-05" db="EMBL/GenBank/DDBJ databases">
        <authorList>
            <person name="Bishop-Lilly K.A."/>
            <person name="Broomall S.M."/>
            <person name="Chain P.S."/>
            <person name="Chertkov O."/>
            <person name="Coyne S.R."/>
            <person name="Daligault H.E."/>
            <person name="Davenport K.W."/>
            <person name="Erkkila T."/>
            <person name="Frey K.G."/>
            <person name="Gibbons H.S."/>
            <person name="Gu W."/>
            <person name="Jaissle J."/>
            <person name="Johnson S.L."/>
            <person name="Koroleva G.I."/>
            <person name="Ladner J.T."/>
            <person name="Lo C.-C."/>
            <person name="Minogue T.D."/>
            <person name="Munk C."/>
            <person name="Palacios G.F."/>
            <person name="Redden C.L."/>
            <person name="Rosenzweig C.N."/>
            <person name="Scholz M.B."/>
            <person name="Teshima H."/>
            <person name="Xu Y."/>
        </authorList>
    </citation>
    <scope>NUCLEOTIDE SEQUENCE [LARGE SCALE GENOMIC DNA]</scope>
    <source>
        <strain evidence="6 7">DDS 22E-1</strain>
    </source>
</reference>